<organism evidence="3">
    <name type="scientific">Solanum lycopersicum</name>
    <name type="common">Tomato</name>
    <name type="synonym">Lycopersicon esculentum</name>
    <dbReference type="NCBI Taxonomy" id="4081"/>
    <lineage>
        <taxon>Eukaryota</taxon>
        <taxon>Viridiplantae</taxon>
        <taxon>Streptophyta</taxon>
        <taxon>Embryophyta</taxon>
        <taxon>Tracheophyta</taxon>
        <taxon>Spermatophyta</taxon>
        <taxon>Magnoliopsida</taxon>
        <taxon>eudicotyledons</taxon>
        <taxon>Gunneridae</taxon>
        <taxon>Pentapetalae</taxon>
        <taxon>asterids</taxon>
        <taxon>lamiids</taxon>
        <taxon>Solanales</taxon>
        <taxon>Solanaceae</taxon>
        <taxon>Solanoideae</taxon>
        <taxon>Solaneae</taxon>
        <taxon>Solanum</taxon>
        <taxon>Solanum subgen. Lycopersicon</taxon>
    </lineage>
</organism>
<dbReference type="InterPro" id="IPR004332">
    <property type="entry name" value="Transposase_MuDR"/>
</dbReference>
<reference evidence="3" key="2">
    <citation type="submission" date="2019-01" db="UniProtKB">
        <authorList>
            <consortium name="EnsemblPlants"/>
        </authorList>
    </citation>
    <scope>IDENTIFICATION</scope>
    <source>
        <strain evidence="3">cv. Heinz 1706</strain>
    </source>
</reference>
<keyword evidence="4" id="KW-1185">Reference proteome</keyword>
<accession>A0A3Q7J9Q9</accession>
<sequence length="528" mass="61346">MDLSEGEECDLEWMDAISKERGRVVGDKLESFKELQVGMTFKDMKEGRQVMNYYAFANKRALTIIKGDTKRTRYGCDIGCPFRCLISKDGKTEGFKIKTFINKHTCEETFFNARADAVTLAQYFKNKLQNNPKYKVKDMRGELENDLKLNVCQSKLKRAKRMALEKLDGSFIDDYNKLEAYAQELKQSNPGSDGLIDAVVKVLPEAQHRYCVRHIESNWCRKWRSGQMRKLMWWCAWSSYVEEFKDQLNKLGKLSEDGARNLVKYPPKAWCRAYFDTQCKNMMVDNNFTESFNAWILEARAKPIIKMLEEIRVQVIRLLVNNEKKLKTWVIDFSPECMKFKEAYMLTYKNKMQPVRGQKFWKVDPSSAMLPTNVVKQLGRPKMKRNREPDEARKRKGEWSQSRKGTQMTCNNCGESNHNVRSCYKFEPYGPNVEDEEDPPLRPMVICESELRAEKLKKRVVPIGARKIQFYGDHTGASVPTNLPYSPIKTTWKGKEAVPAGHVQMQAKKKRIKMMGVKGRNPVVDDLL</sequence>
<dbReference type="PANTHER" id="PTHR31973:SF183">
    <property type="entry name" value="SWIM-TYPE DOMAIN-CONTAINING PROTEIN"/>
    <property type="match status" value="1"/>
</dbReference>
<dbReference type="OMA" id="GNCHAIC"/>
<evidence type="ECO:0000313" key="4">
    <source>
        <dbReference type="Proteomes" id="UP000004994"/>
    </source>
</evidence>
<dbReference type="Proteomes" id="UP000004994">
    <property type="component" value="Chromosome 12"/>
</dbReference>
<evidence type="ECO:0000313" key="3">
    <source>
        <dbReference type="EnsemblPlants" id="Solyc12g040647.1.1"/>
    </source>
</evidence>
<feature type="domain" description="Transposase MuDR plant" evidence="2">
    <location>
        <begin position="35"/>
        <end position="97"/>
    </location>
</feature>
<dbReference type="PANTHER" id="PTHR31973">
    <property type="entry name" value="POLYPROTEIN, PUTATIVE-RELATED"/>
    <property type="match status" value="1"/>
</dbReference>
<reference evidence="3" key="1">
    <citation type="journal article" date="2012" name="Nature">
        <title>The tomato genome sequence provides insights into fleshy fruit evolution.</title>
        <authorList>
            <consortium name="Tomato Genome Consortium"/>
        </authorList>
    </citation>
    <scope>NUCLEOTIDE SEQUENCE [LARGE SCALE GENOMIC DNA]</scope>
    <source>
        <strain evidence="3">cv. Heinz 1706</strain>
    </source>
</reference>
<dbReference type="Pfam" id="PF03108">
    <property type="entry name" value="DBD_Tnp_Mut"/>
    <property type="match status" value="1"/>
</dbReference>
<dbReference type="InParanoid" id="A0A3Q7J9Q9"/>
<feature type="region of interest" description="Disordered" evidence="1">
    <location>
        <begin position="380"/>
        <end position="406"/>
    </location>
</feature>
<name>A0A3Q7J9Q9_SOLLC</name>
<dbReference type="AlphaFoldDB" id="A0A3Q7J9Q9"/>
<evidence type="ECO:0000256" key="1">
    <source>
        <dbReference type="SAM" id="MobiDB-lite"/>
    </source>
</evidence>
<dbReference type="Gramene" id="Solyc12g040647.1.1">
    <property type="protein sequence ID" value="Solyc12g040647.1.1"/>
    <property type="gene ID" value="Solyc12g040647.1"/>
</dbReference>
<dbReference type="EnsemblPlants" id="Solyc12g040647.1.1">
    <property type="protein sequence ID" value="Solyc12g040647.1.1"/>
    <property type="gene ID" value="Solyc12g040647.1"/>
</dbReference>
<evidence type="ECO:0000259" key="2">
    <source>
        <dbReference type="Pfam" id="PF03108"/>
    </source>
</evidence>
<proteinExistence type="predicted"/>
<protein>
    <recommendedName>
        <fullName evidence="2">Transposase MuDR plant domain-containing protein</fullName>
    </recommendedName>
</protein>